<gene>
    <name evidence="13" type="ORF">C1I98_34250</name>
</gene>
<dbReference type="GO" id="GO:0016887">
    <property type="term" value="F:ATP hydrolysis activity"/>
    <property type="evidence" value="ECO:0007669"/>
    <property type="project" value="InterPro"/>
</dbReference>
<dbReference type="PANTHER" id="PTHR43394:SF1">
    <property type="entry name" value="ATP-BINDING CASSETTE SUB-FAMILY B MEMBER 10, MITOCHONDRIAL"/>
    <property type="match status" value="1"/>
</dbReference>
<dbReference type="CDD" id="cd18550">
    <property type="entry name" value="ABC_6TM_exporter_like"/>
    <property type="match status" value="1"/>
</dbReference>
<feature type="domain" description="ABC transporter" evidence="11">
    <location>
        <begin position="362"/>
        <end position="615"/>
    </location>
</feature>
<evidence type="ECO:0000259" key="11">
    <source>
        <dbReference type="PROSITE" id="PS50893"/>
    </source>
</evidence>
<comment type="subcellular location">
    <subcellularLocation>
        <location evidence="1">Cell membrane</location>
        <topology evidence="1">Multi-pass membrane protein</topology>
    </subcellularLocation>
</comment>
<keyword evidence="4 10" id="KW-0812">Transmembrane</keyword>
<dbReference type="InterPro" id="IPR027417">
    <property type="entry name" value="P-loop_NTPase"/>
</dbReference>
<dbReference type="InterPro" id="IPR017871">
    <property type="entry name" value="ABC_transporter-like_CS"/>
</dbReference>
<protein>
    <submittedName>
        <fullName evidence="13">ABC transporter</fullName>
    </submittedName>
</protein>
<sequence>MDMEVTAWHSLYNAMHAQSDQRPFSKATLRRVAGFARPHRVMLACYLALGVVLAVAAVATPMLAGQVVNAVEQRGELGVVVGLAAVIAVIAVAEAGLGLASRWLSARIGEGLILDLRRTVFDHVQRMPIAFFTRTRTGALVSRLNNDVIGAQRAFSDTLSGVVNNVVTLVLTLVVMVQISWQITLAALVLLPVFVLPARLMGKRLARLEREAADHNAAMGTQMTERFSAPGATLVKLFGRPADESAEFSGRARRVRDIGVRTAMLQTTFVTALTLVSALALALVYGLGGFFALRGALDTGAVVSLALLLTRLYTPLTALASARVEVMSALVSFERVFEVLDLKPLIAEKPDAVRVPEGPVAVEFDNVSFAYPAADKVSLASLEEVATLDTRGGVQVLHDVSFRAEPGQMVALVGSSGAGKSTIAQLVPRLYDVDAGAVRLAGTDVRDLSADSLRDTLGMVTQDGHLFHETVRANLLLARPGASDEDLWDVLRRARLEDLVATLPDGLDTVVGERGYRLSGGERQRLTIARLLLARPRVVILDEATAHLDSTSEAAVQEALGEALAGRTAVVIAHRLSTVRAADLILVVENGRVVERGTHTELLAAGGRYEELYRTQFDQQEHSAAGRALAEPAVAAEALA</sequence>
<keyword evidence="6" id="KW-0067">ATP-binding</keyword>
<dbReference type="Gene3D" id="3.40.50.300">
    <property type="entry name" value="P-loop containing nucleotide triphosphate hydrolases"/>
    <property type="match status" value="1"/>
</dbReference>
<dbReference type="InterPro" id="IPR003439">
    <property type="entry name" value="ABC_transporter-like_ATP-bd"/>
</dbReference>
<evidence type="ECO:0000313" key="13">
    <source>
        <dbReference type="EMBL" id="PZG25986.1"/>
    </source>
</evidence>
<name>A0A2W2ENH6_9ACTN</name>
<feature type="transmembrane region" description="Helical" evidence="10">
    <location>
        <begin position="185"/>
        <end position="202"/>
    </location>
</feature>
<dbReference type="SUPFAM" id="SSF52540">
    <property type="entry name" value="P-loop containing nucleoside triphosphate hydrolases"/>
    <property type="match status" value="1"/>
</dbReference>
<dbReference type="PANTHER" id="PTHR43394">
    <property type="entry name" value="ATP-DEPENDENT PERMEASE MDL1, MITOCHONDRIAL"/>
    <property type="match status" value="1"/>
</dbReference>
<dbReference type="SMART" id="SM00382">
    <property type="entry name" value="AAA"/>
    <property type="match status" value="1"/>
</dbReference>
<reference evidence="13 14" key="1">
    <citation type="submission" date="2018-01" db="EMBL/GenBank/DDBJ databases">
        <title>Draft genome sequence of Sphaerisporangium sp. 7K107.</title>
        <authorList>
            <person name="Sahin N."/>
            <person name="Saygin H."/>
            <person name="Ay H."/>
        </authorList>
    </citation>
    <scope>NUCLEOTIDE SEQUENCE [LARGE SCALE GENOMIC DNA]</scope>
    <source>
        <strain evidence="13 14">7K107</strain>
    </source>
</reference>
<dbReference type="InterPro" id="IPR011527">
    <property type="entry name" value="ABC1_TM_dom"/>
</dbReference>
<feature type="transmembrane region" description="Helical" evidence="10">
    <location>
        <begin position="77"/>
        <end position="100"/>
    </location>
</feature>
<dbReference type="SUPFAM" id="SSF90123">
    <property type="entry name" value="ABC transporter transmembrane region"/>
    <property type="match status" value="1"/>
</dbReference>
<dbReference type="InterPro" id="IPR003593">
    <property type="entry name" value="AAA+_ATPase"/>
</dbReference>
<comment type="similarity">
    <text evidence="9">Belongs to the ABC transporter superfamily. Lipid exporter (TC 3.A.1.106) family.</text>
</comment>
<keyword evidence="5" id="KW-0547">Nucleotide-binding</keyword>
<keyword evidence="3" id="KW-1003">Cell membrane</keyword>
<dbReference type="InterPro" id="IPR039421">
    <property type="entry name" value="Type_1_exporter"/>
</dbReference>
<feature type="transmembrane region" description="Helical" evidence="10">
    <location>
        <begin position="162"/>
        <end position="179"/>
    </location>
</feature>
<keyword evidence="8 10" id="KW-0472">Membrane</keyword>
<evidence type="ECO:0000256" key="9">
    <source>
        <dbReference type="ARBA" id="ARBA00061644"/>
    </source>
</evidence>
<dbReference type="RefSeq" id="WP_111171482.1">
    <property type="nucleotide sequence ID" value="NZ_POUA01000445.1"/>
</dbReference>
<dbReference type="EMBL" id="POUA01000445">
    <property type="protein sequence ID" value="PZG25986.1"/>
    <property type="molecule type" value="Genomic_DNA"/>
</dbReference>
<dbReference type="Proteomes" id="UP000248544">
    <property type="component" value="Unassembled WGS sequence"/>
</dbReference>
<evidence type="ECO:0000256" key="7">
    <source>
        <dbReference type="ARBA" id="ARBA00022989"/>
    </source>
</evidence>
<dbReference type="FunFam" id="3.40.50.300:FF:000299">
    <property type="entry name" value="ABC transporter ATP-binding protein/permease"/>
    <property type="match status" value="1"/>
</dbReference>
<dbReference type="AlphaFoldDB" id="A0A2W2ENH6"/>
<evidence type="ECO:0000256" key="3">
    <source>
        <dbReference type="ARBA" id="ARBA00022475"/>
    </source>
</evidence>
<accession>A0A2W2ENH6</accession>
<organism evidence="13 14">
    <name type="scientific">Spongiactinospora gelatinilytica</name>
    <dbReference type="NCBI Taxonomy" id="2666298"/>
    <lineage>
        <taxon>Bacteria</taxon>
        <taxon>Bacillati</taxon>
        <taxon>Actinomycetota</taxon>
        <taxon>Actinomycetes</taxon>
        <taxon>Streptosporangiales</taxon>
        <taxon>Streptosporangiaceae</taxon>
        <taxon>Spongiactinospora</taxon>
    </lineage>
</organism>
<feature type="domain" description="ABC transmembrane type-1" evidence="12">
    <location>
        <begin position="47"/>
        <end position="328"/>
    </location>
</feature>
<dbReference type="GO" id="GO:0005524">
    <property type="term" value="F:ATP binding"/>
    <property type="evidence" value="ECO:0007669"/>
    <property type="project" value="UniProtKB-KW"/>
</dbReference>
<keyword evidence="7 10" id="KW-1133">Transmembrane helix</keyword>
<evidence type="ECO:0000313" key="14">
    <source>
        <dbReference type="Proteomes" id="UP000248544"/>
    </source>
</evidence>
<feature type="transmembrane region" description="Helical" evidence="10">
    <location>
        <begin position="263"/>
        <end position="285"/>
    </location>
</feature>
<dbReference type="Pfam" id="PF00005">
    <property type="entry name" value="ABC_tran"/>
    <property type="match status" value="1"/>
</dbReference>
<evidence type="ECO:0000256" key="5">
    <source>
        <dbReference type="ARBA" id="ARBA00022741"/>
    </source>
</evidence>
<evidence type="ECO:0000256" key="8">
    <source>
        <dbReference type="ARBA" id="ARBA00023136"/>
    </source>
</evidence>
<keyword evidence="2" id="KW-0813">Transport</keyword>
<evidence type="ECO:0000259" key="12">
    <source>
        <dbReference type="PROSITE" id="PS50929"/>
    </source>
</evidence>
<evidence type="ECO:0000256" key="6">
    <source>
        <dbReference type="ARBA" id="ARBA00022840"/>
    </source>
</evidence>
<evidence type="ECO:0000256" key="10">
    <source>
        <dbReference type="SAM" id="Phobius"/>
    </source>
</evidence>
<comment type="caution">
    <text evidence="13">The sequence shown here is derived from an EMBL/GenBank/DDBJ whole genome shotgun (WGS) entry which is preliminary data.</text>
</comment>
<evidence type="ECO:0000256" key="2">
    <source>
        <dbReference type="ARBA" id="ARBA00022448"/>
    </source>
</evidence>
<feature type="transmembrane region" description="Helical" evidence="10">
    <location>
        <begin position="41"/>
        <end position="65"/>
    </location>
</feature>
<dbReference type="GO" id="GO:0005886">
    <property type="term" value="C:plasma membrane"/>
    <property type="evidence" value="ECO:0007669"/>
    <property type="project" value="UniProtKB-SubCell"/>
</dbReference>
<dbReference type="Pfam" id="PF00664">
    <property type="entry name" value="ABC_membrane"/>
    <property type="match status" value="1"/>
</dbReference>
<dbReference type="GO" id="GO:0015421">
    <property type="term" value="F:ABC-type oligopeptide transporter activity"/>
    <property type="evidence" value="ECO:0007669"/>
    <property type="project" value="TreeGrafter"/>
</dbReference>
<dbReference type="PROSITE" id="PS50893">
    <property type="entry name" value="ABC_TRANSPORTER_2"/>
    <property type="match status" value="1"/>
</dbReference>
<evidence type="ECO:0000256" key="1">
    <source>
        <dbReference type="ARBA" id="ARBA00004651"/>
    </source>
</evidence>
<dbReference type="PROSITE" id="PS00211">
    <property type="entry name" value="ABC_TRANSPORTER_1"/>
    <property type="match status" value="1"/>
</dbReference>
<proteinExistence type="inferred from homology"/>
<dbReference type="InterPro" id="IPR036640">
    <property type="entry name" value="ABC1_TM_sf"/>
</dbReference>
<dbReference type="Gene3D" id="1.20.1560.10">
    <property type="entry name" value="ABC transporter type 1, transmembrane domain"/>
    <property type="match status" value="1"/>
</dbReference>
<evidence type="ECO:0000256" key="4">
    <source>
        <dbReference type="ARBA" id="ARBA00022692"/>
    </source>
</evidence>
<dbReference type="PROSITE" id="PS50929">
    <property type="entry name" value="ABC_TM1F"/>
    <property type="match status" value="1"/>
</dbReference>
<keyword evidence="14" id="KW-1185">Reference proteome</keyword>